<dbReference type="InterPro" id="IPR003368">
    <property type="entry name" value="POMP_repeat"/>
</dbReference>
<feature type="domain" description="Big-1" evidence="10">
    <location>
        <begin position="423"/>
        <end position="515"/>
    </location>
</feature>
<accession>A0A1D3L2A7</accession>
<dbReference type="EMBL" id="LT607756">
    <property type="protein sequence ID" value="SCG85590.1"/>
    <property type="molecule type" value="Genomic_DNA"/>
</dbReference>
<dbReference type="RefSeq" id="WP_071906737.1">
    <property type="nucleotide sequence ID" value="NZ_LT607756.1"/>
</dbReference>
<dbReference type="Gene3D" id="2.160.20.10">
    <property type="entry name" value="Single-stranded right-handed beta-helix, Pectin lyase-like"/>
    <property type="match status" value="1"/>
</dbReference>
<protein>
    <recommendedName>
        <fullName evidence="10">Big-1 domain-containing protein</fullName>
    </recommendedName>
</protein>
<dbReference type="AlphaFoldDB" id="A0A1D3L2A7"/>
<feature type="domain" description="Big-1" evidence="10">
    <location>
        <begin position="518"/>
        <end position="611"/>
    </location>
</feature>
<keyword evidence="9" id="KW-0812">Transmembrane</keyword>
<dbReference type="InterPro" id="IPR047589">
    <property type="entry name" value="DUF11_rpt"/>
</dbReference>
<dbReference type="NCBIfam" id="TIGR01451">
    <property type="entry name" value="B_ant_repeat"/>
    <property type="match status" value="1"/>
</dbReference>
<dbReference type="GeneID" id="30411879"/>
<dbReference type="InterPro" id="IPR012334">
    <property type="entry name" value="Pectin_lyas_fold"/>
</dbReference>
<dbReference type="InterPro" id="IPR008964">
    <property type="entry name" value="Invasin/intimin_cell_adhesion"/>
</dbReference>
<evidence type="ECO:0000256" key="5">
    <source>
        <dbReference type="ARBA" id="ARBA00022525"/>
    </source>
</evidence>
<evidence type="ECO:0000256" key="1">
    <source>
        <dbReference type="ARBA" id="ARBA00004196"/>
    </source>
</evidence>
<dbReference type="InterPro" id="IPR036168">
    <property type="entry name" value="AP2_Mu_C_sf"/>
</dbReference>
<dbReference type="InterPro" id="IPR032109">
    <property type="entry name" value="Big_3_5"/>
</dbReference>
<dbReference type="SUPFAM" id="SSF51126">
    <property type="entry name" value="Pectin lyase-like"/>
    <property type="match status" value="1"/>
</dbReference>
<sequence>MLVLMVFIGLCVVLTASSVSAASTVYVNATGGNDANTGTSDSPYQTIAQGISGVDENGTVYIANGVYNGTGNTNITIDHNISIIGQSQTGTIINGTGTNWIFKILSGVTVNINNLTFTNATTTGNGAAIHNSGTLAVGDCTFTGNIATGSYPYDFGGALYNDGTVTNVIGCTFTNNTASSLGGAFLNYMGTINNITGCTFTNNIATAGGALYNYGGTITTVNGCNFTNNTATGAAGAIASYNGGITSNVINCTFINNAAKDIDGCGGAIALWNTGTLNVHYSSFVNNTAPQGNAIYNFDGSVNAKDNWWGSNNPVWTILISRSVDHSTWLYMTMNATPNTINNTQSSLITVSFNNRYNGATVIAFDPSTGHIPDGTLVTFTSTLESFNPMATTVNGIATALFTAKHAGTDYLNANTDDQTVSTLLTVNQGPTVTTVGGVSSYAGQNVTLTANVDCHGNPVNEGTVTFTIGSTTLTPVTITNGLATINWTIPTTWTAGNYTIVADYSGSSNYLTSTNGTNLTVTPNPTAVTVGGVSGYAGHNVTFTADLVDSNGNPVTDGQVTFRVNNTNIGTVDVSNGVATLQWTIPTNWTAGNYNVVAEYSGSSNYLASINSTLLTLQPSSYLYLNTTNSNSHPTVGDTFILTYKLSNSGPDNATNVIMSFQVPAGLEFVNATVDNGTVTYNPVNRTVTWTLTNVEVGDPYLYLTVKALGSGSYSITPTITSETFNQNNDPLTPFSISVQSQNNSNSNTVNAASTTKTVPMQTTGMPIAGLVLAILAVLGGVFTPRKK</sequence>
<dbReference type="InterPro" id="IPR003344">
    <property type="entry name" value="Big_1_dom"/>
</dbReference>
<dbReference type="Pfam" id="PF01345">
    <property type="entry name" value="DUF11"/>
    <property type="match status" value="1"/>
</dbReference>
<dbReference type="OrthoDB" id="71580at2157"/>
<evidence type="ECO:0000256" key="8">
    <source>
        <dbReference type="ARBA" id="ARBA00023237"/>
    </source>
</evidence>
<evidence type="ECO:0000259" key="10">
    <source>
        <dbReference type="SMART" id="SM00634"/>
    </source>
</evidence>
<keyword evidence="9" id="KW-1133">Transmembrane helix</keyword>
<reference evidence="11 12" key="1">
    <citation type="submission" date="2016-08" db="EMBL/GenBank/DDBJ databases">
        <authorList>
            <person name="Seilhamer J.J."/>
        </authorList>
    </citation>
    <scope>NUCLEOTIDE SEQUENCE [LARGE SCALE GENOMIC DNA]</scope>
    <source>
        <strain evidence="11">Buetzberg</strain>
    </source>
</reference>
<organism evidence="11 12">
    <name type="scientific">Methanobacterium congolense</name>
    <dbReference type="NCBI Taxonomy" id="118062"/>
    <lineage>
        <taxon>Archaea</taxon>
        <taxon>Methanobacteriati</taxon>
        <taxon>Methanobacteriota</taxon>
        <taxon>Methanomada group</taxon>
        <taxon>Methanobacteria</taxon>
        <taxon>Methanobacteriales</taxon>
        <taxon>Methanobacteriaceae</taxon>
        <taxon>Methanobacterium</taxon>
    </lineage>
</organism>
<dbReference type="Gene3D" id="2.60.40.10">
    <property type="entry name" value="Immunoglobulins"/>
    <property type="match status" value="2"/>
</dbReference>
<dbReference type="Proteomes" id="UP000094707">
    <property type="component" value="Chromosome I"/>
</dbReference>
<dbReference type="Pfam" id="PF02415">
    <property type="entry name" value="Chlam_PMP"/>
    <property type="match status" value="2"/>
</dbReference>
<keyword evidence="12" id="KW-1185">Reference proteome</keyword>
<dbReference type="InterPro" id="IPR011050">
    <property type="entry name" value="Pectin_lyase_fold/virulence"/>
</dbReference>
<gene>
    <name evidence="11" type="ORF">MCBB_1030</name>
</gene>
<evidence type="ECO:0000256" key="3">
    <source>
        <dbReference type="ARBA" id="ARBA00004613"/>
    </source>
</evidence>
<feature type="transmembrane region" description="Helical" evidence="9">
    <location>
        <begin position="765"/>
        <end position="784"/>
    </location>
</feature>
<keyword evidence="7 9" id="KW-0472">Membrane</keyword>
<comment type="subcellular location">
    <subcellularLocation>
        <location evidence="1">Cell envelope</location>
    </subcellularLocation>
    <subcellularLocation>
        <location evidence="2">Cell outer membrane</location>
    </subcellularLocation>
    <subcellularLocation>
        <location evidence="3">Secreted</location>
    </subcellularLocation>
</comment>
<dbReference type="KEGG" id="mcub:MCBB_1030"/>
<evidence type="ECO:0000256" key="2">
    <source>
        <dbReference type="ARBA" id="ARBA00004442"/>
    </source>
</evidence>
<evidence type="ECO:0000256" key="7">
    <source>
        <dbReference type="ARBA" id="ARBA00023136"/>
    </source>
</evidence>
<dbReference type="GO" id="GO:0005576">
    <property type="term" value="C:extracellular region"/>
    <property type="evidence" value="ECO:0007669"/>
    <property type="project" value="UniProtKB-SubCell"/>
</dbReference>
<keyword evidence="5" id="KW-0964">Secreted</keyword>
<proteinExistence type="inferred from homology"/>
<dbReference type="SMART" id="SM00634">
    <property type="entry name" value="BID_1"/>
    <property type="match status" value="2"/>
</dbReference>
<evidence type="ECO:0000256" key="9">
    <source>
        <dbReference type="SAM" id="Phobius"/>
    </source>
</evidence>
<dbReference type="SUPFAM" id="SSF49373">
    <property type="entry name" value="Invasin/intimin cell-adhesion fragments"/>
    <property type="match status" value="1"/>
</dbReference>
<evidence type="ECO:0000256" key="4">
    <source>
        <dbReference type="ARBA" id="ARBA00010116"/>
    </source>
</evidence>
<keyword evidence="6" id="KW-0732">Signal</keyword>
<dbReference type="Pfam" id="PF16640">
    <property type="entry name" value="Big_3_5"/>
    <property type="match status" value="2"/>
</dbReference>
<dbReference type="Gene3D" id="2.60.40.1170">
    <property type="entry name" value="Mu homology domain, subdomain B"/>
    <property type="match status" value="1"/>
</dbReference>
<dbReference type="PATRIC" id="fig|129848.4.peg.1038"/>
<keyword evidence="8" id="KW-0998">Cell outer membrane</keyword>
<dbReference type="InterPro" id="IPR001434">
    <property type="entry name" value="OmcB-like_DUF11"/>
</dbReference>
<dbReference type="InterPro" id="IPR013783">
    <property type="entry name" value="Ig-like_fold"/>
</dbReference>
<name>A0A1D3L2A7_9EURY</name>
<evidence type="ECO:0000313" key="12">
    <source>
        <dbReference type="Proteomes" id="UP000094707"/>
    </source>
</evidence>
<dbReference type="SUPFAM" id="SSF49447">
    <property type="entry name" value="Second domain of Mu2 adaptin subunit (ap50) of ap2 adaptor"/>
    <property type="match status" value="1"/>
</dbReference>
<evidence type="ECO:0000256" key="6">
    <source>
        <dbReference type="ARBA" id="ARBA00022729"/>
    </source>
</evidence>
<evidence type="ECO:0000313" key="11">
    <source>
        <dbReference type="EMBL" id="SCG85590.1"/>
    </source>
</evidence>
<comment type="similarity">
    <text evidence="4">Belongs to the intimin/invasin family.</text>
</comment>